<protein>
    <submittedName>
        <fullName evidence="3">Unannotated protein</fullName>
    </submittedName>
</protein>
<proteinExistence type="inferred from homology"/>
<comment type="similarity">
    <text evidence="1">Belongs to the NAD(P)-dependent epimerase/dehydratase family.</text>
</comment>
<evidence type="ECO:0000313" key="3">
    <source>
        <dbReference type="EMBL" id="CAB4885703.1"/>
    </source>
</evidence>
<sequence>MISQPDPTSVQDFAGTTCVVTGGLGFIGSNVVHALVGRGATVRIVDALVPSHGGNLRNVAGLAVDVLHAGIGEAAVADVVDGADVVFNLAGQVSHTASMVDPQQDLRLNALDHAGFLETLRRVNPNARIVHASTRQVYGRVERQPVDEETAAHPLDVNGVAKLAGEQLHMVYNHAFGMPATSLRLTNVYGPRQRLTSDELGFLPVFIRRALLGETIRIFGDGTQRRDCLHVSDVVGALLAATADTAVGRVYNVGHPLDHSLAEIAALIVAQTSSTGGVELVPWPDDHQRIDIGSFHTDSHRILDELGWSAQMSIEDGIADTVCFYRGDPWYQSPT</sequence>
<feature type="domain" description="NAD-dependent epimerase/dehydratase" evidence="2">
    <location>
        <begin position="19"/>
        <end position="254"/>
    </location>
</feature>
<dbReference type="InterPro" id="IPR001509">
    <property type="entry name" value="Epimerase_deHydtase"/>
</dbReference>
<gene>
    <name evidence="3" type="ORF">UFOPK3376_02171</name>
</gene>
<dbReference type="AlphaFoldDB" id="A0A6J7F2E4"/>
<reference evidence="3" key="1">
    <citation type="submission" date="2020-05" db="EMBL/GenBank/DDBJ databases">
        <authorList>
            <person name="Chiriac C."/>
            <person name="Salcher M."/>
            <person name="Ghai R."/>
            <person name="Kavagutti S V."/>
        </authorList>
    </citation>
    <scope>NUCLEOTIDE SEQUENCE</scope>
</reference>
<dbReference type="Pfam" id="PF01370">
    <property type="entry name" value="Epimerase"/>
    <property type="match status" value="1"/>
</dbReference>
<dbReference type="SUPFAM" id="SSF51735">
    <property type="entry name" value="NAD(P)-binding Rossmann-fold domains"/>
    <property type="match status" value="1"/>
</dbReference>
<dbReference type="Gene3D" id="3.40.50.720">
    <property type="entry name" value="NAD(P)-binding Rossmann-like Domain"/>
    <property type="match status" value="1"/>
</dbReference>
<evidence type="ECO:0000256" key="1">
    <source>
        <dbReference type="ARBA" id="ARBA00007637"/>
    </source>
</evidence>
<dbReference type="InterPro" id="IPR036291">
    <property type="entry name" value="NAD(P)-bd_dom_sf"/>
</dbReference>
<dbReference type="Gene3D" id="3.90.25.10">
    <property type="entry name" value="UDP-galactose 4-epimerase, domain 1"/>
    <property type="match status" value="1"/>
</dbReference>
<dbReference type="PANTHER" id="PTHR43000">
    <property type="entry name" value="DTDP-D-GLUCOSE 4,6-DEHYDRATASE-RELATED"/>
    <property type="match status" value="1"/>
</dbReference>
<dbReference type="EMBL" id="CAFBLP010000062">
    <property type="protein sequence ID" value="CAB4885703.1"/>
    <property type="molecule type" value="Genomic_DNA"/>
</dbReference>
<accession>A0A6J7F2E4</accession>
<organism evidence="3">
    <name type="scientific">freshwater metagenome</name>
    <dbReference type="NCBI Taxonomy" id="449393"/>
    <lineage>
        <taxon>unclassified sequences</taxon>
        <taxon>metagenomes</taxon>
        <taxon>ecological metagenomes</taxon>
    </lineage>
</organism>
<name>A0A6J7F2E4_9ZZZZ</name>
<evidence type="ECO:0000259" key="2">
    <source>
        <dbReference type="Pfam" id="PF01370"/>
    </source>
</evidence>